<keyword evidence="3" id="KW-1185">Reference proteome</keyword>
<gene>
    <name evidence="2" type="ORF">FDK13_33980</name>
</gene>
<dbReference type="RefSeq" id="WP_137344469.1">
    <property type="nucleotide sequence ID" value="NZ_BSQH01000028.1"/>
</dbReference>
<sequence length="231" mass="24063">MNNKQFLKKAYAAAMVAVMVCSSSALFAQVKIGTNPTLINAANNLEVEASTAGRKTSVDKTTGQVTIKDGTEGTGKVLTSDVAGGASWQPFGTPTLAVQAKVKLQDYSYYPTASRMNFGTTVFDNSGSILANAFIAPSSGVYMVKAGSFMSPLGSGSTGPFNIHIQLYVNAVFKETIASPVVFAGTNNFVTGVVILRVNAGDELSITSDSQQAGGYFYCSGGDVVFAKISN</sequence>
<feature type="signal peptide" evidence="1">
    <location>
        <begin position="1"/>
        <end position="27"/>
    </location>
</feature>
<feature type="chain" id="PRO_5020731814" description="C1q domain-containing protein" evidence="1">
    <location>
        <begin position="28"/>
        <end position="231"/>
    </location>
</feature>
<accession>A0A4U6CPJ3</accession>
<evidence type="ECO:0000313" key="3">
    <source>
        <dbReference type="Proteomes" id="UP000304900"/>
    </source>
</evidence>
<name>A0A4U6CPJ3_9BACT</name>
<comment type="caution">
    <text evidence="2">The sequence shown here is derived from an EMBL/GenBank/DDBJ whole genome shotgun (WGS) entry which is preliminary data.</text>
</comment>
<organism evidence="2 3">
    <name type="scientific">Dyadobacter frigoris</name>
    <dbReference type="NCBI Taxonomy" id="2576211"/>
    <lineage>
        <taxon>Bacteria</taxon>
        <taxon>Pseudomonadati</taxon>
        <taxon>Bacteroidota</taxon>
        <taxon>Cytophagia</taxon>
        <taxon>Cytophagales</taxon>
        <taxon>Spirosomataceae</taxon>
        <taxon>Dyadobacter</taxon>
    </lineage>
</organism>
<protein>
    <recommendedName>
        <fullName evidence="4">C1q domain-containing protein</fullName>
    </recommendedName>
</protein>
<evidence type="ECO:0000256" key="1">
    <source>
        <dbReference type="SAM" id="SignalP"/>
    </source>
</evidence>
<dbReference type="InterPro" id="IPR008983">
    <property type="entry name" value="Tumour_necrosis_fac-like_dom"/>
</dbReference>
<evidence type="ECO:0000313" key="2">
    <source>
        <dbReference type="EMBL" id="TKT85321.1"/>
    </source>
</evidence>
<evidence type="ECO:0008006" key="4">
    <source>
        <dbReference type="Google" id="ProtNLM"/>
    </source>
</evidence>
<dbReference type="EMBL" id="SZVO01000031">
    <property type="protein sequence ID" value="TKT85321.1"/>
    <property type="molecule type" value="Genomic_DNA"/>
</dbReference>
<dbReference type="AlphaFoldDB" id="A0A4U6CPJ3"/>
<keyword evidence="1" id="KW-0732">Signal</keyword>
<proteinExistence type="predicted"/>
<dbReference type="Gene3D" id="2.60.120.40">
    <property type="match status" value="1"/>
</dbReference>
<reference evidence="2 3" key="1">
    <citation type="submission" date="2019-05" db="EMBL/GenBank/DDBJ databases">
        <title>Dyadobacter AR-3-8 sp. nov., isolated from arctic soil.</title>
        <authorList>
            <person name="Chaudhary D.K."/>
        </authorList>
    </citation>
    <scope>NUCLEOTIDE SEQUENCE [LARGE SCALE GENOMIC DNA]</scope>
    <source>
        <strain evidence="2 3">AR-3-8</strain>
    </source>
</reference>
<dbReference type="Proteomes" id="UP000304900">
    <property type="component" value="Unassembled WGS sequence"/>
</dbReference>
<dbReference type="OrthoDB" id="963444at2"/>